<feature type="signal peptide" evidence="11">
    <location>
        <begin position="1"/>
        <end position="22"/>
    </location>
</feature>
<dbReference type="Proteomes" id="UP000672097">
    <property type="component" value="Unassembled WGS sequence"/>
</dbReference>
<evidence type="ECO:0000256" key="11">
    <source>
        <dbReference type="SAM" id="SignalP"/>
    </source>
</evidence>
<keyword evidence="9" id="KW-0472">Membrane</keyword>
<dbReference type="SUPFAM" id="SSF56935">
    <property type="entry name" value="Porins"/>
    <property type="match status" value="1"/>
</dbReference>
<dbReference type="Pfam" id="PF13609">
    <property type="entry name" value="Porin_4"/>
    <property type="match status" value="1"/>
</dbReference>
<dbReference type="InterPro" id="IPR033900">
    <property type="entry name" value="Gram_neg_porin_domain"/>
</dbReference>
<evidence type="ECO:0000259" key="12">
    <source>
        <dbReference type="Pfam" id="PF13609"/>
    </source>
</evidence>
<keyword evidence="5" id="KW-0812">Transmembrane</keyword>
<comment type="caution">
    <text evidence="13">The sequence shown here is derived from an EMBL/GenBank/DDBJ whole genome shotgun (WGS) entry which is preliminary data.</text>
</comment>
<evidence type="ECO:0000256" key="3">
    <source>
        <dbReference type="ARBA" id="ARBA00022448"/>
    </source>
</evidence>
<protein>
    <submittedName>
        <fullName evidence="13">Porin</fullName>
    </submittedName>
</protein>
<evidence type="ECO:0000256" key="10">
    <source>
        <dbReference type="ARBA" id="ARBA00023237"/>
    </source>
</evidence>
<evidence type="ECO:0000256" key="6">
    <source>
        <dbReference type="ARBA" id="ARBA00022729"/>
    </source>
</evidence>
<dbReference type="PANTHER" id="PTHR34501:SF9">
    <property type="entry name" value="MAJOR OUTER MEMBRANE PROTEIN P.IA"/>
    <property type="match status" value="1"/>
</dbReference>
<evidence type="ECO:0000256" key="1">
    <source>
        <dbReference type="ARBA" id="ARBA00004571"/>
    </source>
</evidence>
<dbReference type="PRINTS" id="PR00184">
    <property type="entry name" value="NEISSPPORIN"/>
</dbReference>
<sequence length="315" mass="33033">MKKFQMIAVALAAAAATSGAFAQSSVNVYGRLNVTVERQKTGDVSSTNLQNNSSRIGFKGVEDLGGGLKAGFQIEHGFNPTTGAAASTFWGRQAEVNLGGSFGLVRLGTFTSEAYFATADYISMHNHDTGTSSDALYASTWNHAKKVAYRTPTMGGLVAELAVTEAPVGGERGIDLAANYDKGPLHVGFGYNKQGDGKQFTLAGAYSMGAITLGAYAQRDTDLSGVGSRTNLRLAGMYTMGATELHLNLGKAGDVGSLKDSGASQFTVGVNYNLSKRTKVYGFYTAVNNERNAAYMSGTANADFSSLAAGVRHNF</sequence>
<comment type="subunit">
    <text evidence="2">Homotrimer.</text>
</comment>
<keyword evidence="8" id="KW-0626">Porin</keyword>
<name>A0ABS5E1P0_9BURK</name>
<keyword evidence="6 11" id="KW-0732">Signal</keyword>
<comment type="subcellular location">
    <subcellularLocation>
        <location evidence="1">Cell outer membrane</location>
        <topology evidence="1">Multi-pass membrane protein</topology>
    </subcellularLocation>
</comment>
<evidence type="ECO:0000313" key="14">
    <source>
        <dbReference type="Proteomes" id="UP000672097"/>
    </source>
</evidence>
<evidence type="ECO:0000256" key="5">
    <source>
        <dbReference type="ARBA" id="ARBA00022692"/>
    </source>
</evidence>
<dbReference type="Gene3D" id="2.40.160.10">
    <property type="entry name" value="Porin"/>
    <property type="match status" value="1"/>
</dbReference>
<dbReference type="InterPro" id="IPR002299">
    <property type="entry name" value="Porin_Neis"/>
</dbReference>
<dbReference type="CDD" id="cd00342">
    <property type="entry name" value="gram_neg_porins"/>
    <property type="match status" value="1"/>
</dbReference>
<keyword evidence="7" id="KW-0406">Ion transport</keyword>
<organism evidence="13 14">
    <name type="scientific">Ideonella paludis</name>
    <dbReference type="NCBI Taxonomy" id="1233411"/>
    <lineage>
        <taxon>Bacteria</taxon>
        <taxon>Pseudomonadati</taxon>
        <taxon>Pseudomonadota</taxon>
        <taxon>Betaproteobacteria</taxon>
        <taxon>Burkholderiales</taxon>
        <taxon>Sphaerotilaceae</taxon>
        <taxon>Ideonella</taxon>
    </lineage>
</organism>
<keyword evidence="10" id="KW-0998">Cell outer membrane</keyword>
<evidence type="ECO:0000313" key="13">
    <source>
        <dbReference type="EMBL" id="MBQ0937328.1"/>
    </source>
</evidence>
<dbReference type="InterPro" id="IPR023614">
    <property type="entry name" value="Porin_dom_sf"/>
</dbReference>
<feature type="chain" id="PRO_5047053747" evidence="11">
    <location>
        <begin position="23"/>
        <end position="315"/>
    </location>
</feature>
<proteinExistence type="predicted"/>
<accession>A0ABS5E1P0</accession>
<keyword evidence="3" id="KW-0813">Transport</keyword>
<keyword evidence="4" id="KW-1134">Transmembrane beta strand</keyword>
<dbReference type="PANTHER" id="PTHR34501">
    <property type="entry name" value="PROTEIN YDDL-RELATED"/>
    <property type="match status" value="1"/>
</dbReference>
<reference evidence="13 14" key="1">
    <citation type="submission" date="2021-04" db="EMBL/GenBank/DDBJ databases">
        <title>The genome sequence of type strain Ideonella paludis KCTC 32238.</title>
        <authorList>
            <person name="Liu Y."/>
        </authorList>
    </citation>
    <scope>NUCLEOTIDE SEQUENCE [LARGE SCALE GENOMIC DNA]</scope>
    <source>
        <strain evidence="13 14">KCTC 32238</strain>
    </source>
</reference>
<dbReference type="RefSeq" id="WP_210810821.1">
    <property type="nucleotide sequence ID" value="NZ_JAGQDG010000007.1"/>
</dbReference>
<gene>
    <name evidence="13" type="ORF">KAK11_18530</name>
</gene>
<dbReference type="EMBL" id="JAGQDG010000007">
    <property type="protein sequence ID" value="MBQ0937328.1"/>
    <property type="molecule type" value="Genomic_DNA"/>
</dbReference>
<keyword evidence="14" id="KW-1185">Reference proteome</keyword>
<feature type="domain" description="Porin" evidence="12">
    <location>
        <begin position="10"/>
        <end position="291"/>
    </location>
</feature>
<evidence type="ECO:0000256" key="8">
    <source>
        <dbReference type="ARBA" id="ARBA00023114"/>
    </source>
</evidence>
<evidence type="ECO:0000256" key="9">
    <source>
        <dbReference type="ARBA" id="ARBA00023136"/>
    </source>
</evidence>
<evidence type="ECO:0000256" key="4">
    <source>
        <dbReference type="ARBA" id="ARBA00022452"/>
    </source>
</evidence>
<evidence type="ECO:0000256" key="7">
    <source>
        <dbReference type="ARBA" id="ARBA00023065"/>
    </source>
</evidence>
<dbReference type="InterPro" id="IPR050298">
    <property type="entry name" value="Gram-neg_bact_OMP"/>
</dbReference>
<evidence type="ECO:0000256" key="2">
    <source>
        <dbReference type="ARBA" id="ARBA00011233"/>
    </source>
</evidence>